<dbReference type="Gene3D" id="3.30.70.100">
    <property type="match status" value="1"/>
</dbReference>
<dbReference type="GO" id="GO:0030638">
    <property type="term" value="P:polyketide metabolic process"/>
    <property type="evidence" value="ECO:0007669"/>
    <property type="project" value="InterPro"/>
</dbReference>
<dbReference type="AlphaFoldDB" id="A0A917IV31"/>
<dbReference type="RefSeq" id="WP_188951568.1">
    <property type="nucleotide sequence ID" value="NZ_BMIB01000002.1"/>
</dbReference>
<reference evidence="2" key="2">
    <citation type="submission" date="2020-09" db="EMBL/GenBank/DDBJ databases">
        <authorList>
            <person name="Sun Q."/>
            <person name="Zhou Y."/>
        </authorList>
    </citation>
    <scope>NUCLEOTIDE SEQUENCE</scope>
    <source>
        <strain evidence="2">CGMCC 1.15290</strain>
    </source>
</reference>
<dbReference type="Gene3D" id="3.10.450.50">
    <property type="match status" value="1"/>
</dbReference>
<evidence type="ECO:0000313" key="3">
    <source>
        <dbReference type="Proteomes" id="UP000627292"/>
    </source>
</evidence>
<dbReference type="GO" id="GO:0003824">
    <property type="term" value="F:catalytic activity"/>
    <property type="evidence" value="ECO:0007669"/>
    <property type="project" value="TreeGrafter"/>
</dbReference>
<dbReference type="PROSITE" id="PS51725">
    <property type="entry name" value="ABM"/>
    <property type="match status" value="1"/>
</dbReference>
<protein>
    <recommendedName>
        <fullName evidence="1">ABM domain-containing protein</fullName>
    </recommendedName>
</protein>
<accession>A0A917IV31</accession>
<dbReference type="InterPro" id="IPR009959">
    <property type="entry name" value="Cyclase_SnoaL-like"/>
</dbReference>
<organism evidence="2 3">
    <name type="scientific">Filimonas zeae</name>
    <dbReference type="NCBI Taxonomy" id="1737353"/>
    <lineage>
        <taxon>Bacteria</taxon>
        <taxon>Pseudomonadati</taxon>
        <taxon>Bacteroidota</taxon>
        <taxon>Chitinophagia</taxon>
        <taxon>Chitinophagales</taxon>
        <taxon>Chitinophagaceae</taxon>
        <taxon>Filimonas</taxon>
    </lineage>
</organism>
<proteinExistence type="predicted"/>
<sequence>MKTAFVTLKAKDQESADALQASLFTLQRLSVNEPGIIAYEIFRSEDEPLQFNVRESWKNAAAFEQHCNTPHLEKFVSDTKGWLTEPFSAQMLTEVTERPAGTSNAAIIQGLYDAVNNKNLDYIQNLGADFSEWLDVPFNYTTTGKNAIIDPWVSWFGIFPDATCEVKSLTAFGNTVIAQGIGRGTHKGDFHSPAGLLKPSGVAMQVNFCDVYVLKDGCILRADSYFDFYGLLKQLAPEKM</sequence>
<feature type="domain" description="ABM" evidence="1">
    <location>
        <begin position="1"/>
        <end position="91"/>
    </location>
</feature>
<dbReference type="SUPFAM" id="SSF54427">
    <property type="entry name" value="NTF2-like"/>
    <property type="match status" value="1"/>
</dbReference>
<comment type="caution">
    <text evidence="2">The sequence shown here is derived from an EMBL/GenBank/DDBJ whole genome shotgun (WGS) entry which is preliminary data.</text>
</comment>
<dbReference type="InterPro" id="IPR011008">
    <property type="entry name" value="Dimeric_a/b-barrel"/>
</dbReference>
<dbReference type="Proteomes" id="UP000627292">
    <property type="component" value="Unassembled WGS sequence"/>
</dbReference>
<dbReference type="InterPro" id="IPR032710">
    <property type="entry name" value="NTF2-like_dom_sf"/>
</dbReference>
<dbReference type="PANTHER" id="PTHR33336:SF3">
    <property type="entry name" value="ABM DOMAIN-CONTAINING PROTEIN"/>
    <property type="match status" value="1"/>
</dbReference>
<evidence type="ECO:0000259" key="1">
    <source>
        <dbReference type="PROSITE" id="PS51725"/>
    </source>
</evidence>
<dbReference type="InterPro" id="IPR050744">
    <property type="entry name" value="AI-2_Isomerase_LsrG"/>
</dbReference>
<keyword evidence="3" id="KW-1185">Reference proteome</keyword>
<name>A0A917IV31_9BACT</name>
<dbReference type="SUPFAM" id="SSF54909">
    <property type="entry name" value="Dimeric alpha+beta barrel"/>
    <property type="match status" value="1"/>
</dbReference>
<dbReference type="EMBL" id="BMIB01000002">
    <property type="protein sequence ID" value="GGH64502.1"/>
    <property type="molecule type" value="Genomic_DNA"/>
</dbReference>
<dbReference type="Pfam" id="PF07366">
    <property type="entry name" value="SnoaL"/>
    <property type="match status" value="1"/>
</dbReference>
<reference evidence="2" key="1">
    <citation type="journal article" date="2014" name="Int. J. Syst. Evol. Microbiol.">
        <title>Complete genome sequence of Corynebacterium casei LMG S-19264T (=DSM 44701T), isolated from a smear-ripened cheese.</title>
        <authorList>
            <consortium name="US DOE Joint Genome Institute (JGI-PGF)"/>
            <person name="Walter F."/>
            <person name="Albersmeier A."/>
            <person name="Kalinowski J."/>
            <person name="Ruckert C."/>
        </authorList>
    </citation>
    <scope>NUCLEOTIDE SEQUENCE</scope>
    <source>
        <strain evidence="2">CGMCC 1.15290</strain>
    </source>
</reference>
<dbReference type="Pfam" id="PF03992">
    <property type="entry name" value="ABM"/>
    <property type="match status" value="1"/>
</dbReference>
<gene>
    <name evidence="2" type="ORF">GCM10011379_16620</name>
</gene>
<evidence type="ECO:0000313" key="2">
    <source>
        <dbReference type="EMBL" id="GGH64502.1"/>
    </source>
</evidence>
<dbReference type="PANTHER" id="PTHR33336">
    <property type="entry name" value="QUINOL MONOOXYGENASE YGIN-RELATED"/>
    <property type="match status" value="1"/>
</dbReference>
<dbReference type="InterPro" id="IPR007138">
    <property type="entry name" value="ABM_dom"/>
</dbReference>